<protein>
    <recommendedName>
        <fullName evidence="1">Carrier domain-containing protein</fullName>
    </recommendedName>
</protein>
<evidence type="ECO:0000259" key="1">
    <source>
        <dbReference type="PROSITE" id="PS50075"/>
    </source>
</evidence>
<dbReference type="PROSITE" id="PS50075">
    <property type="entry name" value="CARRIER"/>
    <property type="match status" value="1"/>
</dbReference>
<dbReference type="Gene3D" id="1.10.1200.10">
    <property type="entry name" value="ACP-like"/>
    <property type="match status" value="1"/>
</dbReference>
<dbReference type="InterPro" id="IPR009081">
    <property type="entry name" value="PP-bd_ACP"/>
</dbReference>
<dbReference type="SUPFAM" id="SSF47336">
    <property type="entry name" value="ACP-like"/>
    <property type="match status" value="1"/>
</dbReference>
<sequence>MFSLFEGGSVAQEFLVRGGQGSDFAGETEERDEDGVGALCGGLEGFDGRLLVALEVHTHACLILGQPRWLSRQCVVCYDSAVGYADDWGELSNTGTPSMDDITSVVIDFLAEYEGVSPGELRSELEQDGRELPVDSLLVVEILTRIEERYHVAIPADREAAQATGSVRAFAAAVLDAIEERQQS</sequence>
<name>A0A4D4MDF9_STRAX</name>
<dbReference type="EMBL" id="BJHX01000003">
    <property type="protein sequence ID" value="GDY69992.1"/>
    <property type="molecule type" value="Genomic_DNA"/>
</dbReference>
<dbReference type="InterPro" id="IPR036736">
    <property type="entry name" value="ACP-like_sf"/>
</dbReference>
<gene>
    <name evidence="2" type="ORF">SAV14893_093850</name>
</gene>
<dbReference type="Proteomes" id="UP000302139">
    <property type="component" value="Unassembled WGS sequence"/>
</dbReference>
<dbReference type="AlphaFoldDB" id="A0A4D4MDF9"/>
<comment type="caution">
    <text evidence="2">The sequence shown here is derived from an EMBL/GenBank/DDBJ whole genome shotgun (WGS) entry which is preliminary data.</text>
</comment>
<proteinExistence type="predicted"/>
<dbReference type="Pfam" id="PF00550">
    <property type="entry name" value="PP-binding"/>
    <property type="match status" value="1"/>
</dbReference>
<evidence type="ECO:0000313" key="3">
    <source>
        <dbReference type="Proteomes" id="UP000302139"/>
    </source>
</evidence>
<reference evidence="2 3" key="1">
    <citation type="submission" date="2019-04" db="EMBL/GenBank/DDBJ databases">
        <title>Draft genome sequences of Streptomyces avermitilis NBRC 14893.</title>
        <authorList>
            <person name="Komaki H."/>
            <person name="Tamura T."/>
            <person name="Hosoyama A."/>
        </authorList>
    </citation>
    <scope>NUCLEOTIDE SEQUENCE [LARGE SCALE GENOMIC DNA]</scope>
    <source>
        <strain evidence="2 3">NBRC 14893</strain>
    </source>
</reference>
<accession>A0A4D4MDF9</accession>
<evidence type="ECO:0000313" key="2">
    <source>
        <dbReference type="EMBL" id="GDY69992.1"/>
    </source>
</evidence>
<organism evidence="2 3">
    <name type="scientific">Streptomyces avermitilis</name>
    <dbReference type="NCBI Taxonomy" id="33903"/>
    <lineage>
        <taxon>Bacteria</taxon>
        <taxon>Bacillati</taxon>
        <taxon>Actinomycetota</taxon>
        <taxon>Actinomycetes</taxon>
        <taxon>Kitasatosporales</taxon>
        <taxon>Streptomycetaceae</taxon>
        <taxon>Streptomyces</taxon>
    </lineage>
</organism>
<feature type="domain" description="Carrier" evidence="1">
    <location>
        <begin position="100"/>
        <end position="178"/>
    </location>
</feature>